<name>Q56YV0_ARATH</name>
<dbReference type="EMBL" id="AK221220">
    <property type="protein sequence ID" value="BAD93794.1"/>
    <property type="molecule type" value="mRNA"/>
</dbReference>
<evidence type="ECO:0000313" key="1">
    <source>
        <dbReference type="EMBL" id="BAD93794.1"/>
    </source>
</evidence>
<dbReference type="AlphaFoldDB" id="Q56YV0"/>
<sequence>MKPCTQGSTSIRLCLVYSDCIFVV</sequence>
<accession>Q56YV0</accession>
<reference evidence="1" key="1">
    <citation type="submission" date="2005-03" db="EMBL/GenBank/DDBJ databases">
        <title>Large-scale analysis of RIKEN Arabidopsis full-length (RAFL) cDNAs.</title>
        <authorList>
            <person name="Totoki Y."/>
            <person name="Seki M."/>
            <person name="Ishida J."/>
            <person name="Nakajima M."/>
            <person name="Enju A."/>
            <person name="Kamiya A."/>
            <person name="Narusaka M."/>
            <person name="Shin-i T."/>
            <person name="Nakagawa M."/>
            <person name="Sakamoto N."/>
            <person name="Oishi K."/>
            <person name="Kohara Y."/>
            <person name="Kobayashi M."/>
            <person name="Toyoda A."/>
            <person name="Sakaki Y."/>
            <person name="Sakurai T."/>
            <person name="Iida K."/>
            <person name="Akiyama K."/>
            <person name="Satou M."/>
            <person name="Toyoda T."/>
            <person name="Konagaya A."/>
            <person name="Carninci P."/>
            <person name="Kawai J."/>
            <person name="Hayashizaki Y."/>
            <person name="Shinozaki K."/>
        </authorList>
    </citation>
    <scope>NUCLEOTIDE SEQUENCE</scope>
</reference>
<organism evidence="1">
    <name type="scientific">Arabidopsis thaliana</name>
    <name type="common">Mouse-ear cress</name>
    <dbReference type="NCBI Taxonomy" id="3702"/>
    <lineage>
        <taxon>Eukaryota</taxon>
        <taxon>Viridiplantae</taxon>
        <taxon>Streptophyta</taxon>
        <taxon>Embryophyta</taxon>
        <taxon>Tracheophyta</taxon>
        <taxon>Spermatophyta</taxon>
        <taxon>Magnoliopsida</taxon>
        <taxon>eudicotyledons</taxon>
        <taxon>Gunneridae</taxon>
        <taxon>Pentapetalae</taxon>
        <taxon>rosids</taxon>
        <taxon>malvids</taxon>
        <taxon>Brassicales</taxon>
        <taxon>Brassicaceae</taxon>
        <taxon>Camelineae</taxon>
        <taxon>Arabidopsis</taxon>
    </lineage>
</organism>
<protein>
    <submittedName>
        <fullName evidence="1">Uncharacterized protein</fullName>
    </submittedName>
</protein>
<proteinExistence type="evidence at transcript level"/>